<evidence type="ECO:0000313" key="3">
    <source>
        <dbReference type="Proteomes" id="UP001189429"/>
    </source>
</evidence>
<feature type="compositionally biased region" description="Low complexity" evidence="1">
    <location>
        <begin position="196"/>
        <end position="214"/>
    </location>
</feature>
<keyword evidence="3" id="KW-1185">Reference proteome</keyword>
<feature type="region of interest" description="Disordered" evidence="1">
    <location>
        <begin position="195"/>
        <end position="214"/>
    </location>
</feature>
<proteinExistence type="predicted"/>
<name>A0ABN9X6X1_9DINO</name>
<gene>
    <name evidence="2" type="ORF">PCOR1329_LOCUS73998</name>
</gene>
<comment type="caution">
    <text evidence="2">The sequence shown here is derived from an EMBL/GenBank/DDBJ whole genome shotgun (WGS) entry which is preliminary data.</text>
</comment>
<feature type="non-terminal residue" evidence="2">
    <location>
        <position position="502"/>
    </location>
</feature>
<sequence length="502" mass="56129">MKTKDKYSQMSEDHIMAEEEESQSRGIEQRDRAQYFGYDTVVEEHPDWTEEQLIEHWKNLVAKSKDKITDENGEVFIAKALVDHVKNNMATSRVKRQKICNNADDLNAAVEDNLKSMDRFWRTLKLSRPISMTAIPFEAKQVDTIGSNTSESITNALSKAVMQQTVQQNMMQQQIRQAQEEADMMEEVADDMQKIAQAQQEQSEQARQSPSAQRTAYTTLKTCLIETSAKLNSSIVRLRNDLAQPEMDLSAMEGEDATTTKEAAGSIKLSWGQLVFLPSQVGRDTMGWNHDGPRKDNAKFEANAKDAFNTYTENVRVWKETYQLDKLAPNGSVAGDLANLLQPALDDFKRMAEWRAFAKGVEKKNKALEKAQAKSSAARSRLNAGAQQGGDESYAPAIESLMPDVLDGHSLDGLGVSDKVADFNQTKAVKFKVDDLGVIANTGNYQTQVKWAKATMSKDGLDSMVTEISNKKLNDVVNKMFAGMDSRIKPASNFFITFPPEH</sequence>
<dbReference type="Proteomes" id="UP001189429">
    <property type="component" value="Unassembled WGS sequence"/>
</dbReference>
<feature type="region of interest" description="Disordered" evidence="1">
    <location>
        <begin position="368"/>
        <end position="391"/>
    </location>
</feature>
<organism evidence="2 3">
    <name type="scientific">Prorocentrum cordatum</name>
    <dbReference type="NCBI Taxonomy" id="2364126"/>
    <lineage>
        <taxon>Eukaryota</taxon>
        <taxon>Sar</taxon>
        <taxon>Alveolata</taxon>
        <taxon>Dinophyceae</taxon>
        <taxon>Prorocentrales</taxon>
        <taxon>Prorocentraceae</taxon>
        <taxon>Prorocentrum</taxon>
    </lineage>
</organism>
<protein>
    <submittedName>
        <fullName evidence="2">Uncharacterized protein</fullName>
    </submittedName>
</protein>
<dbReference type="EMBL" id="CAUYUJ010020001">
    <property type="protein sequence ID" value="CAK0895165.1"/>
    <property type="molecule type" value="Genomic_DNA"/>
</dbReference>
<feature type="region of interest" description="Disordered" evidence="1">
    <location>
        <begin position="1"/>
        <end position="29"/>
    </location>
</feature>
<evidence type="ECO:0000256" key="1">
    <source>
        <dbReference type="SAM" id="MobiDB-lite"/>
    </source>
</evidence>
<evidence type="ECO:0000313" key="2">
    <source>
        <dbReference type="EMBL" id="CAK0895165.1"/>
    </source>
</evidence>
<reference evidence="2" key="1">
    <citation type="submission" date="2023-10" db="EMBL/GenBank/DDBJ databases">
        <authorList>
            <person name="Chen Y."/>
            <person name="Shah S."/>
            <person name="Dougan E. K."/>
            <person name="Thang M."/>
            <person name="Chan C."/>
        </authorList>
    </citation>
    <scope>NUCLEOTIDE SEQUENCE [LARGE SCALE GENOMIC DNA]</scope>
</reference>
<accession>A0ABN9X6X1</accession>
<feature type="compositionally biased region" description="Basic and acidic residues" evidence="1">
    <location>
        <begin position="1"/>
        <end position="17"/>
    </location>
</feature>